<dbReference type="EMBL" id="JAODUP010001161">
    <property type="protein sequence ID" value="KAK2141105.1"/>
    <property type="molecule type" value="Genomic_DNA"/>
</dbReference>
<name>A0AAD9IVN4_9ANNE</name>
<protein>
    <submittedName>
        <fullName evidence="1">Uncharacterized protein</fullName>
    </submittedName>
</protein>
<proteinExistence type="predicted"/>
<dbReference type="Proteomes" id="UP001208570">
    <property type="component" value="Unassembled WGS sequence"/>
</dbReference>
<reference evidence="1" key="1">
    <citation type="journal article" date="2023" name="Mol. Biol. Evol.">
        <title>Third-Generation Sequencing Reveals the Adaptive Role of the Epigenome in Three Deep-Sea Polychaetes.</title>
        <authorList>
            <person name="Perez M."/>
            <person name="Aroh O."/>
            <person name="Sun Y."/>
            <person name="Lan Y."/>
            <person name="Juniper S.K."/>
            <person name="Young C.R."/>
            <person name="Angers B."/>
            <person name="Qian P.Y."/>
        </authorList>
    </citation>
    <scope>NUCLEOTIDE SEQUENCE</scope>
    <source>
        <strain evidence="1">P08H-3</strain>
    </source>
</reference>
<evidence type="ECO:0000313" key="2">
    <source>
        <dbReference type="Proteomes" id="UP001208570"/>
    </source>
</evidence>
<organism evidence="1 2">
    <name type="scientific">Paralvinella palmiformis</name>
    <dbReference type="NCBI Taxonomy" id="53620"/>
    <lineage>
        <taxon>Eukaryota</taxon>
        <taxon>Metazoa</taxon>
        <taxon>Spiralia</taxon>
        <taxon>Lophotrochozoa</taxon>
        <taxon>Annelida</taxon>
        <taxon>Polychaeta</taxon>
        <taxon>Sedentaria</taxon>
        <taxon>Canalipalpata</taxon>
        <taxon>Terebellida</taxon>
        <taxon>Terebelliformia</taxon>
        <taxon>Alvinellidae</taxon>
        <taxon>Paralvinella</taxon>
    </lineage>
</organism>
<keyword evidence="2" id="KW-1185">Reference proteome</keyword>
<comment type="caution">
    <text evidence="1">The sequence shown here is derived from an EMBL/GenBank/DDBJ whole genome shotgun (WGS) entry which is preliminary data.</text>
</comment>
<dbReference type="AlphaFoldDB" id="A0AAD9IVN4"/>
<accession>A0AAD9IVN4</accession>
<sequence>MMLIVSRSLVIGQCVYSTMTGYIYQYGIINETHVIKDYNVDCEILCYNSLSCVGANVRKLENGTILCEFRLVNWLISSLITSSNNYNKFILIHYLFCLVVTK</sequence>
<evidence type="ECO:0000313" key="1">
    <source>
        <dbReference type="EMBL" id="KAK2141105.1"/>
    </source>
</evidence>
<gene>
    <name evidence="1" type="ORF">LSH36_1160g00011</name>
</gene>